<protein>
    <submittedName>
        <fullName evidence="1">Uncharacterized protein</fullName>
    </submittedName>
</protein>
<dbReference type="RefSeq" id="WP_157164410.1">
    <property type="nucleotide sequence ID" value="NZ_WPNZ01000002.1"/>
</dbReference>
<dbReference type="AlphaFoldDB" id="A0A6L6WRK3"/>
<proteinExistence type="predicted"/>
<dbReference type="Proteomes" id="UP000483802">
    <property type="component" value="Unassembled WGS sequence"/>
</dbReference>
<comment type="caution">
    <text evidence="1">The sequence shown here is derived from an EMBL/GenBank/DDBJ whole genome shotgun (WGS) entry which is preliminary data.</text>
</comment>
<reference evidence="1 2" key="1">
    <citation type="submission" date="2019-11" db="EMBL/GenBank/DDBJ databases">
        <title>Streptomyces typhae sp. nov., a novel endophytic actinomycete isolated from the root of cattail pollen (Typha angustifolia L.).</title>
        <authorList>
            <person name="Peng C."/>
        </authorList>
    </citation>
    <scope>NUCLEOTIDE SEQUENCE [LARGE SCALE GENOMIC DNA]</scope>
    <source>
        <strain evidence="2">p1417</strain>
    </source>
</reference>
<dbReference type="EMBL" id="WPNZ01000002">
    <property type="protein sequence ID" value="MVO84148.1"/>
    <property type="molecule type" value="Genomic_DNA"/>
</dbReference>
<evidence type="ECO:0000313" key="1">
    <source>
        <dbReference type="EMBL" id="MVO84148.1"/>
    </source>
</evidence>
<accession>A0A6L6WRK3</accession>
<sequence length="131" mass="15171">MTTTPAPSEFLYELWDANWDDGPLGNYQVLAHPITKKTARRIYFTYSTGIRRPAYVDRQRIETDGVIYHGRTLRRLHLAPPELPELLDRPRQPTLPELRKAMADAHPDRGGTDEAFIAARRRYERAKEAAR</sequence>
<keyword evidence="2" id="KW-1185">Reference proteome</keyword>
<gene>
    <name evidence="1" type="ORF">GPA10_05025</name>
</gene>
<name>A0A6L6WRK3_9ACTN</name>
<evidence type="ECO:0000313" key="2">
    <source>
        <dbReference type="Proteomes" id="UP000483802"/>
    </source>
</evidence>
<organism evidence="1 2">
    <name type="scientific">Streptomyces typhae</name>
    <dbReference type="NCBI Taxonomy" id="2681492"/>
    <lineage>
        <taxon>Bacteria</taxon>
        <taxon>Bacillati</taxon>
        <taxon>Actinomycetota</taxon>
        <taxon>Actinomycetes</taxon>
        <taxon>Kitasatosporales</taxon>
        <taxon>Streptomycetaceae</taxon>
        <taxon>Streptomyces</taxon>
    </lineage>
</organism>